<sequence length="551" mass="61201">MARIYNARGINNEKSLTRKLKELPDYHQLKDIDKASDILSEAITHHQQILIIGDYDCDGATSSALGVLALRKMGANANYLVPNRFEYGYGLTPEIVNVATQYKPDILVTVDNGISSIEGVADAKSRGMKVIVTDHHLAGDSLPDADAIVNPNQPNCPFPGKNTAGVGVIFYVMCALRQRLRENGWFNKHPEPNLASFLDLVALGTVADVVSLDSPNRILVSQGLARIRSDHCRPGIKALAEVSGRDITQLAAPDLGYALGPRLNAAGRLDDISIGIELLMTEHADHAKALATKLNNLNQERKEIEASMQSEAIIELEQLQLNNVTELPWGLCLFKDNWHQGVIGILASRIKEKLHRPVIIFAQVDNGEIKGSARSIPDLHIRDVLDNIAKKHPRLILKFGGHAMAAGLSIKKVDLPLFKKEFNEEVHNQLSEEHLNSEIYTDGELQPEEITLATARHLKEGGPWGHNFSEPSFNGRFQVIEQRLVGKKHLKLLLKTLSSELLIDAIAFNIDPQLWPNLDIKQLDIVYKLDINKYRGKQNLQLMVDYLHTSV</sequence>
<dbReference type="NCBIfam" id="TIGR00644">
    <property type="entry name" value="recJ"/>
    <property type="match status" value="1"/>
</dbReference>
<dbReference type="InterPro" id="IPR001667">
    <property type="entry name" value="DDH_dom"/>
</dbReference>
<dbReference type="GO" id="GO:0006310">
    <property type="term" value="P:DNA recombination"/>
    <property type="evidence" value="ECO:0007669"/>
    <property type="project" value="InterPro"/>
</dbReference>
<feature type="coiled-coil region" evidence="6">
    <location>
        <begin position="280"/>
        <end position="307"/>
    </location>
</feature>
<dbReference type="AlphaFoldDB" id="A0AA90SYM8"/>
<evidence type="ECO:0000256" key="4">
    <source>
        <dbReference type="ARBA" id="ARBA00022801"/>
    </source>
</evidence>
<evidence type="ECO:0000313" key="11">
    <source>
        <dbReference type="Proteomes" id="UP001178148"/>
    </source>
</evidence>
<comment type="similarity">
    <text evidence="1">Belongs to the RecJ family.</text>
</comment>
<dbReference type="InterPro" id="IPR041122">
    <property type="entry name" value="RecJ_OB"/>
</dbReference>
<keyword evidence="3" id="KW-0540">Nuclease</keyword>
<evidence type="ECO:0000259" key="9">
    <source>
        <dbReference type="Pfam" id="PF17768"/>
    </source>
</evidence>
<dbReference type="InterPro" id="IPR051673">
    <property type="entry name" value="SSDNA_exonuclease_RecJ"/>
</dbReference>
<name>A0AA90SYM8_9GAMM</name>
<evidence type="ECO:0000256" key="1">
    <source>
        <dbReference type="ARBA" id="ARBA00005915"/>
    </source>
</evidence>
<keyword evidence="5 10" id="KW-0269">Exonuclease</keyword>
<dbReference type="SUPFAM" id="SSF64182">
    <property type="entry name" value="DHH phosphoesterases"/>
    <property type="match status" value="1"/>
</dbReference>
<dbReference type="Pfam" id="PF17768">
    <property type="entry name" value="RecJ_OB"/>
    <property type="match status" value="1"/>
</dbReference>
<comment type="caution">
    <text evidence="10">The sequence shown here is derived from an EMBL/GenBank/DDBJ whole genome shotgun (WGS) entry which is preliminary data.</text>
</comment>
<reference evidence="10 11" key="1">
    <citation type="journal article" date="2023" name="bioRxiv">
        <title>An intranuclear bacterial parasite of deep-sea mussels expresses apoptosis inhibitors acquired from its host.</title>
        <authorList>
            <person name="Gonzalez Porras M.A."/>
            <person name="Assie A."/>
            <person name="Tietjen M."/>
            <person name="Violette M."/>
            <person name="Kleiner M."/>
            <person name="Gruber-Vodicka H."/>
            <person name="Dubilier N."/>
            <person name="Leisch N."/>
        </authorList>
    </citation>
    <scope>NUCLEOTIDE SEQUENCE [LARGE SCALE GENOMIC DNA]</scope>
    <source>
        <strain evidence="10">IAP13</strain>
    </source>
</reference>
<feature type="domain" description="DDH" evidence="7">
    <location>
        <begin position="48"/>
        <end position="205"/>
    </location>
</feature>
<dbReference type="Gene3D" id="3.90.1640.30">
    <property type="match status" value="1"/>
</dbReference>
<evidence type="ECO:0000259" key="8">
    <source>
        <dbReference type="Pfam" id="PF02272"/>
    </source>
</evidence>
<proteinExistence type="inferred from homology"/>
<protein>
    <recommendedName>
        <fullName evidence="2">Single-stranded-DNA-specific exonuclease RecJ</fullName>
    </recommendedName>
</protein>
<evidence type="ECO:0000256" key="6">
    <source>
        <dbReference type="SAM" id="Coils"/>
    </source>
</evidence>
<dbReference type="GO" id="GO:0006281">
    <property type="term" value="P:DNA repair"/>
    <property type="evidence" value="ECO:0007669"/>
    <property type="project" value="InterPro"/>
</dbReference>
<evidence type="ECO:0000259" key="7">
    <source>
        <dbReference type="Pfam" id="PF01368"/>
    </source>
</evidence>
<keyword evidence="6" id="KW-0175">Coiled coil</keyword>
<evidence type="ECO:0000256" key="3">
    <source>
        <dbReference type="ARBA" id="ARBA00022722"/>
    </source>
</evidence>
<keyword evidence="4" id="KW-0378">Hydrolase</keyword>
<dbReference type="Proteomes" id="UP001178148">
    <property type="component" value="Unassembled WGS sequence"/>
</dbReference>
<dbReference type="InterPro" id="IPR004610">
    <property type="entry name" value="RecJ"/>
</dbReference>
<organism evidence="10 11">
    <name type="scientific">Candidatus Endonucleibacter bathymodioli</name>
    <dbReference type="NCBI Taxonomy" id="539814"/>
    <lineage>
        <taxon>Bacteria</taxon>
        <taxon>Pseudomonadati</taxon>
        <taxon>Pseudomonadota</taxon>
        <taxon>Gammaproteobacteria</taxon>
        <taxon>Oceanospirillales</taxon>
        <taxon>Endozoicomonadaceae</taxon>
        <taxon>Candidatus Endonucleibacter</taxon>
    </lineage>
</organism>
<feature type="domain" description="RecJ OB" evidence="9">
    <location>
        <begin position="441"/>
        <end position="545"/>
    </location>
</feature>
<accession>A0AA90SYM8</accession>
<gene>
    <name evidence="10" type="primary">recJ</name>
    <name evidence="10" type="ORF">QS748_11990</name>
</gene>
<feature type="domain" description="DHHA1" evidence="8">
    <location>
        <begin position="334"/>
        <end position="427"/>
    </location>
</feature>
<dbReference type="InterPro" id="IPR038763">
    <property type="entry name" value="DHH_sf"/>
</dbReference>
<evidence type="ECO:0000256" key="2">
    <source>
        <dbReference type="ARBA" id="ARBA00019841"/>
    </source>
</evidence>
<dbReference type="Pfam" id="PF02272">
    <property type="entry name" value="DHHA1"/>
    <property type="match status" value="1"/>
</dbReference>
<evidence type="ECO:0000256" key="5">
    <source>
        <dbReference type="ARBA" id="ARBA00022839"/>
    </source>
</evidence>
<dbReference type="FunFam" id="3.90.1640.30:FF:000001">
    <property type="entry name" value="Single-stranded-DNA-specific exonuclease RecJ"/>
    <property type="match status" value="1"/>
</dbReference>
<dbReference type="EMBL" id="JASXSV010000022">
    <property type="protein sequence ID" value="MDP0589858.1"/>
    <property type="molecule type" value="Genomic_DNA"/>
</dbReference>
<dbReference type="InterPro" id="IPR003156">
    <property type="entry name" value="DHHA1_dom"/>
</dbReference>
<keyword evidence="11" id="KW-1185">Reference proteome</keyword>
<dbReference type="PANTHER" id="PTHR30255:SF2">
    <property type="entry name" value="SINGLE-STRANDED-DNA-SPECIFIC EXONUCLEASE RECJ"/>
    <property type="match status" value="1"/>
</dbReference>
<evidence type="ECO:0000313" key="10">
    <source>
        <dbReference type="EMBL" id="MDP0589858.1"/>
    </source>
</evidence>
<dbReference type="Gene3D" id="3.10.310.30">
    <property type="match status" value="1"/>
</dbReference>
<dbReference type="GO" id="GO:0003676">
    <property type="term" value="F:nucleic acid binding"/>
    <property type="evidence" value="ECO:0007669"/>
    <property type="project" value="InterPro"/>
</dbReference>
<dbReference type="PANTHER" id="PTHR30255">
    <property type="entry name" value="SINGLE-STRANDED-DNA-SPECIFIC EXONUCLEASE RECJ"/>
    <property type="match status" value="1"/>
</dbReference>
<dbReference type="Pfam" id="PF01368">
    <property type="entry name" value="DHH"/>
    <property type="match status" value="1"/>
</dbReference>
<dbReference type="GO" id="GO:0008409">
    <property type="term" value="F:5'-3' exonuclease activity"/>
    <property type="evidence" value="ECO:0007669"/>
    <property type="project" value="InterPro"/>
</dbReference>